<proteinExistence type="predicted"/>
<evidence type="ECO:0000313" key="2">
    <source>
        <dbReference type="Proteomes" id="UP000075635"/>
    </source>
</evidence>
<gene>
    <name evidence="1" type="ORF">BE17_28015</name>
</gene>
<organism evidence="1 2">
    <name type="scientific">Sorangium cellulosum</name>
    <name type="common">Polyangium cellulosum</name>
    <dbReference type="NCBI Taxonomy" id="56"/>
    <lineage>
        <taxon>Bacteria</taxon>
        <taxon>Pseudomonadati</taxon>
        <taxon>Myxococcota</taxon>
        <taxon>Polyangia</taxon>
        <taxon>Polyangiales</taxon>
        <taxon>Polyangiaceae</taxon>
        <taxon>Sorangium</taxon>
    </lineage>
</organism>
<comment type="caution">
    <text evidence="1">The sequence shown here is derived from an EMBL/GenBank/DDBJ whole genome shotgun (WGS) entry which is preliminary data.</text>
</comment>
<protein>
    <submittedName>
        <fullName evidence="1">Uncharacterized protein</fullName>
    </submittedName>
</protein>
<name>A0A150S050_SORCE</name>
<accession>A0A150S050</accession>
<dbReference type="AlphaFoldDB" id="A0A150S050"/>
<sequence>MSGYRVYETLQRSDIQALFDVGAYVALVGDASHTHGASDFKAFHLELNLDISDEQIRMLQSRHNATYIKLKPGLMLGGGKVDLEVYDYEQDVLQLLDSSSQFALRTGRAAFGHGETIGMIPLKFNK</sequence>
<reference evidence="1 2" key="1">
    <citation type="submission" date="2014-02" db="EMBL/GenBank/DDBJ databases">
        <title>The small core and large imbalanced accessory genome model reveals a collaborative survival strategy of Sorangium cellulosum strains in nature.</title>
        <authorList>
            <person name="Han K."/>
            <person name="Peng R."/>
            <person name="Blom J."/>
            <person name="Li Y.-Z."/>
        </authorList>
    </citation>
    <scope>NUCLEOTIDE SEQUENCE [LARGE SCALE GENOMIC DNA]</scope>
    <source>
        <strain evidence="1 2">So0011-07</strain>
    </source>
</reference>
<evidence type="ECO:0000313" key="1">
    <source>
        <dbReference type="EMBL" id="KYF85845.1"/>
    </source>
</evidence>
<dbReference type="Proteomes" id="UP000075635">
    <property type="component" value="Unassembled WGS sequence"/>
</dbReference>
<dbReference type="EMBL" id="JEMB01001607">
    <property type="protein sequence ID" value="KYF85845.1"/>
    <property type="molecule type" value="Genomic_DNA"/>
</dbReference>